<gene>
    <name evidence="1" type="ORF">ACFPQ4_00415</name>
</gene>
<comment type="caution">
    <text evidence="1">The sequence shown here is derived from an EMBL/GenBank/DDBJ whole genome shotgun (WGS) entry which is preliminary data.</text>
</comment>
<dbReference type="EMBL" id="JBHSNC010000001">
    <property type="protein sequence ID" value="MFC5527925.1"/>
    <property type="molecule type" value="Genomic_DNA"/>
</dbReference>
<proteinExistence type="predicted"/>
<name>A0ABW0QSY6_9BACL</name>
<sequence length="127" mass="14659">MKWYQRQLYRLAMSVLPESIKQQMMGTGRITVAKNANHWNFFNWLPKKYQQAHNINLTKLQSYTAEELLELLISVHPDVSHALYTYLRMGNTGMTISAKKRTGSDDKSGQRTLDELKEMLNTPLLAG</sequence>
<reference evidence="2" key="1">
    <citation type="journal article" date="2019" name="Int. J. Syst. Evol. Microbiol.">
        <title>The Global Catalogue of Microorganisms (GCM) 10K type strain sequencing project: providing services to taxonomists for standard genome sequencing and annotation.</title>
        <authorList>
            <consortium name="The Broad Institute Genomics Platform"/>
            <consortium name="The Broad Institute Genome Sequencing Center for Infectious Disease"/>
            <person name="Wu L."/>
            <person name="Ma J."/>
        </authorList>
    </citation>
    <scope>NUCLEOTIDE SEQUENCE [LARGE SCALE GENOMIC DNA]</scope>
    <source>
        <strain evidence="2">CGMCC 1.18578</strain>
    </source>
</reference>
<evidence type="ECO:0000313" key="2">
    <source>
        <dbReference type="Proteomes" id="UP001596108"/>
    </source>
</evidence>
<evidence type="ECO:0000313" key="1">
    <source>
        <dbReference type="EMBL" id="MFC5527925.1"/>
    </source>
</evidence>
<keyword evidence="2" id="KW-1185">Reference proteome</keyword>
<organism evidence="1 2">
    <name type="scientific">Cohnella yongneupensis</name>
    <dbReference type="NCBI Taxonomy" id="425006"/>
    <lineage>
        <taxon>Bacteria</taxon>
        <taxon>Bacillati</taxon>
        <taxon>Bacillota</taxon>
        <taxon>Bacilli</taxon>
        <taxon>Bacillales</taxon>
        <taxon>Paenibacillaceae</taxon>
        <taxon>Cohnella</taxon>
    </lineage>
</organism>
<dbReference type="Proteomes" id="UP001596108">
    <property type="component" value="Unassembled WGS sequence"/>
</dbReference>
<dbReference type="RefSeq" id="WP_378109729.1">
    <property type="nucleotide sequence ID" value="NZ_JBHSNC010000001.1"/>
</dbReference>
<accession>A0ABW0QSY6</accession>
<protein>
    <submittedName>
        <fullName evidence="1">Uncharacterized protein</fullName>
    </submittedName>
</protein>